<accession>A0A517YNT9</accession>
<feature type="domain" description="DUF1559" evidence="2">
    <location>
        <begin position="54"/>
        <end position="315"/>
    </location>
</feature>
<evidence type="ECO:0000313" key="3">
    <source>
        <dbReference type="EMBL" id="QDU31892.1"/>
    </source>
</evidence>
<dbReference type="InterPro" id="IPR045584">
    <property type="entry name" value="Pilin-like"/>
</dbReference>
<keyword evidence="1" id="KW-1133">Transmembrane helix</keyword>
<evidence type="ECO:0000259" key="2">
    <source>
        <dbReference type="Pfam" id="PF07596"/>
    </source>
</evidence>
<dbReference type="Proteomes" id="UP000315017">
    <property type="component" value="Chromosome"/>
</dbReference>
<feature type="transmembrane region" description="Helical" evidence="1">
    <location>
        <begin position="26"/>
        <end position="50"/>
    </location>
</feature>
<evidence type="ECO:0000256" key="1">
    <source>
        <dbReference type="SAM" id="Phobius"/>
    </source>
</evidence>
<dbReference type="Pfam" id="PF07596">
    <property type="entry name" value="SBP_bac_10"/>
    <property type="match status" value="1"/>
</dbReference>
<proteinExistence type="predicted"/>
<dbReference type="NCBIfam" id="TIGR04294">
    <property type="entry name" value="pre_pil_HX9DG"/>
    <property type="match status" value="1"/>
</dbReference>
<keyword evidence="1" id="KW-0472">Membrane</keyword>
<keyword evidence="4" id="KW-1185">Reference proteome</keyword>
<dbReference type="OrthoDB" id="255848at2"/>
<sequence>MSPLPARGIRSWHFHRTPRHCARVRLLAGFTLVELLVVIAIIGVLVALLLPAVQAARESARRTQCNNHLKQIGLAFHNHADTHGYFPSNGWGWSYVGDPDGGFAENQPGGWAYNILPFIEQNALHDLGLGPAGMAKLDALARMVETPVKFFHCPSRRPARPYVIDSTHQPVNSSPITAGAKVDYGVNCGDGSINQDGGGSSGVAAHDPNVWTGISFRKSKVRMSQVLDGTSNTLMVGEKYLNPVFYTTGTDQADNENLYVGLNNDNSRSTNAGFFPPLQDRKGLSNYSFGSAHASGFNAVMCDGSVRLIQYTIDEDNYRYLGNRMDGEVITYKF</sequence>
<evidence type="ECO:0000313" key="4">
    <source>
        <dbReference type="Proteomes" id="UP000315017"/>
    </source>
</evidence>
<organism evidence="3 4">
    <name type="scientific">Anatilimnocola aggregata</name>
    <dbReference type="NCBI Taxonomy" id="2528021"/>
    <lineage>
        <taxon>Bacteria</taxon>
        <taxon>Pseudomonadati</taxon>
        <taxon>Planctomycetota</taxon>
        <taxon>Planctomycetia</taxon>
        <taxon>Pirellulales</taxon>
        <taxon>Pirellulaceae</taxon>
        <taxon>Anatilimnocola</taxon>
    </lineage>
</organism>
<dbReference type="NCBIfam" id="TIGR02532">
    <property type="entry name" value="IV_pilin_GFxxxE"/>
    <property type="match status" value="1"/>
</dbReference>
<dbReference type="Gene3D" id="3.30.700.10">
    <property type="entry name" value="Glycoprotein, Type 4 Pilin"/>
    <property type="match status" value="1"/>
</dbReference>
<dbReference type="InterPro" id="IPR027558">
    <property type="entry name" value="Pre_pil_HX9DG_C"/>
</dbReference>
<dbReference type="InterPro" id="IPR012902">
    <property type="entry name" value="N_methyl_site"/>
</dbReference>
<dbReference type="Pfam" id="PF07963">
    <property type="entry name" value="N_methyl"/>
    <property type="match status" value="1"/>
</dbReference>
<reference evidence="3 4" key="1">
    <citation type="submission" date="2019-02" db="EMBL/GenBank/DDBJ databases">
        <title>Deep-cultivation of Planctomycetes and their phenomic and genomic characterization uncovers novel biology.</title>
        <authorList>
            <person name="Wiegand S."/>
            <person name="Jogler M."/>
            <person name="Boedeker C."/>
            <person name="Pinto D."/>
            <person name="Vollmers J."/>
            <person name="Rivas-Marin E."/>
            <person name="Kohn T."/>
            <person name="Peeters S.H."/>
            <person name="Heuer A."/>
            <person name="Rast P."/>
            <person name="Oberbeckmann S."/>
            <person name="Bunk B."/>
            <person name="Jeske O."/>
            <person name="Meyerdierks A."/>
            <person name="Storesund J.E."/>
            <person name="Kallscheuer N."/>
            <person name="Luecker S."/>
            <person name="Lage O.M."/>
            <person name="Pohl T."/>
            <person name="Merkel B.J."/>
            <person name="Hornburger P."/>
            <person name="Mueller R.-W."/>
            <person name="Bruemmer F."/>
            <person name="Labrenz M."/>
            <person name="Spormann A.M."/>
            <person name="Op den Camp H."/>
            <person name="Overmann J."/>
            <person name="Amann R."/>
            <person name="Jetten M.S.M."/>
            <person name="Mascher T."/>
            <person name="Medema M.H."/>
            <person name="Devos D.P."/>
            <person name="Kaster A.-K."/>
            <person name="Ovreas L."/>
            <person name="Rohde M."/>
            <person name="Galperin M.Y."/>
            <person name="Jogler C."/>
        </authorList>
    </citation>
    <scope>NUCLEOTIDE SEQUENCE [LARGE SCALE GENOMIC DNA]</scope>
    <source>
        <strain evidence="3 4">ETA_A8</strain>
    </source>
</reference>
<dbReference type="AlphaFoldDB" id="A0A517YNT9"/>
<protein>
    <submittedName>
        <fullName evidence="3">Type II secretion system protein G</fullName>
    </submittedName>
</protein>
<dbReference type="PROSITE" id="PS00409">
    <property type="entry name" value="PROKAR_NTER_METHYL"/>
    <property type="match status" value="1"/>
</dbReference>
<dbReference type="PANTHER" id="PTHR30093">
    <property type="entry name" value="GENERAL SECRETION PATHWAY PROTEIN G"/>
    <property type="match status" value="1"/>
</dbReference>
<keyword evidence="1" id="KW-0812">Transmembrane</keyword>
<dbReference type="KEGG" id="aagg:ETAA8_70540"/>
<dbReference type="InterPro" id="IPR011453">
    <property type="entry name" value="DUF1559"/>
</dbReference>
<gene>
    <name evidence="3" type="primary">xcpT_17</name>
    <name evidence="3" type="ORF">ETAA8_70540</name>
</gene>
<dbReference type="SUPFAM" id="SSF54523">
    <property type="entry name" value="Pili subunits"/>
    <property type="match status" value="1"/>
</dbReference>
<dbReference type="PANTHER" id="PTHR30093:SF2">
    <property type="entry name" value="TYPE II SECRETION SYSTEM PROTEIN H"/>
    <property type="match status" value="1"/>
</dbReference>
<dbReference type="RefSeq" id="WP_145099806.1">
    <property type="nucleotide sequence ID" value="NZ_CP036274.1"/>
</dbReference>
<name>A0A517YNT9_9BACT</name>
<dbReference type="EMBL" id="CP036274">
    <property type="protein sequence ID" value="QDU31892.1"/>
    <property type="molecule type" value="Genomic_DNA"/>
</dbReference>